<gene>
    <name evidence="7" type="ORF">SDRG_11302</name>
</gene>
<organism evidence="7 8">
    <name type="scientific">Saprolegnia diclina (strain VS20)</name>
    <dbReference type="NCBI Taxonomy" id="1156394"/>
    <lineage>
        <taxon>Eukaryota</taxon>
        <taxon>Sar</taxon>
        <taxon>Stramenopiles</taxon>
        <taxon>Oomycota</taxon>
        <taxon>Saprolegniomycetes</taxon>
        <taxon>Saprolegniales</taxon>
        <taxon>Saprolegniaceae</taxon>
        <taxon>Saprolegnia</taxon>
    </lineage>
</organism>
<dbReference type="RefSeq" id="XP_008615556.1">
    <property type="nucleotide sequence ID" value="XM_008617334.1"/>
</dbReference>
<keyword evidence="3 5" id="KW-1133">Transmembrane helix</keyword>
<feature type="transmembrane region" description="Helical" evidence="5">
    <location>
        <begin position="236"/>
        <end position="254"/>
    </location>
</feature>
<accession>T0RMB0</accession>
<dbReference type="PROSITE" id="PS51257">
    <property type="entry name" value="PROKAR_LIPOPROTEIN"/>
    <property type="match status" value="1"/>
</dbReference>
<evidence type="ECO:0000259" key="6">
    <source>
        <dbReference type="Pfam" id="PF00892"/>
    </source>
</evidence>
<evidence type="ECO:0000256" key="2">
    <source>
        <dbReference type="ARBA" id="ARBA00022692"/>
    </source>
</evidence>
<dbReference type="InParanoid" id="T0RMB0"/>
<dbReference type="Pfam" id="PF00892">
    <property type="entry name" value="EamA"/>
    <property type="match status" value="2"/>
</dbReference>
<feature type="domain" description="EamA" evidence="6">
    <location>
        <begin position="175"/>
        <end position="307"/>
    </location>
</feature>
<dbReference type="OMA" id="TQMALIG"/>
<dbReference type="GeneID" id="19952029"/>
<reference evidence="7 8" key="1">
    <citation type="submission" date="2012-04" db="EMBL/GenBank/DDBJ databases">
        <title>The Genome Sequence of Saprolegnia declina VS20.</title>
        <authorList>
            <consortium name="The Broad Institute Genome Sequencing Platform"/>
            <person name="Russ C."/>
            <person name="Nusbaum C."/>
            <person name="Tyler B."/>
            <person name="van West P."/>
            <person name="Dieguez-Uribeondo J."/>
            <person name="de Bruijn I."/>
            <person name="Tripathy S."/>
            <person name="Jiang R."/>
            <person name="Young S.K."/>
            <person name="Zeng Q."/>
            <person name="Gargeya S."/>
            <person name="Fitzgerald M."/>
            <person name="Haas B."/>
            <person name="Abouelleil A."/>
            <person name="Alvarado L."/>
            <person name="Arachchi H.M."/>
            <person name="Berlin A."/>
            <person name="Chapman S.B."/>
            <person name="Goldberg J."/>
            <person name="Griggs A."/>
            <person name="Gujja S."/>
            <person name="Hansen M."/>
            <person name="Howarth C."/>
            <person name="Imamovic A."/>
            <person name="Larimer J."/>
            <person name="McCowen C."/>
            <person name="Montmayeur A."/>
            <person name="Murphy C."/>
            <person name="Neiman D."/>
            <person name="Pearson M."/>
            <person name="Priest M."/>
            <person name="Roberts A."/>
            <person name="Saif S."/>
            <person name="Shea T."/>
            <person name="Sisk P."/>
            <person name="Sykes S."/>
            <person name="Wortman J."/>
            <person name="Nusbaum C."/>
            <person name="Birren B."/>
        </authorList>
    </citation>
    <scope>NUCLEOTIDE SEQUENCE [LARGE SCALE GENOMIC DNA]</scope>
    <source>
        <strain evidence="7 8">VS20</strain>
    </source>
</reference>
<feature type="transmembrane region" description="Helical" evidence="5">
    <location>
        <begin position="289"/>
        <end position="309"/>
    </location>
</feature>
<feature type="transmembrane region" description="Helical" evidence="5">
    <location>
        <begin position="200"/>
        <end position="224"/>
    </location>
</feature>
<evidence type="ECO:0000313" key="8">
    <source>
        <dbReference type="Proteomes" id="UP000030762"/>
    </source>
</evidence>
<evidence type="ECO:0000256" key="4">
    <source>
        <dbReference type="ARBA" id="ARBA00023136"/>
    </source>
</evidence>
<dbReference type="EMBL" id="JH767171">
    <property type="protein sequence ID" value="EQC31117.1"/>
    <property type="molecule type" value="Genomic_DNA"/>
</dbReference>
<dbReference type="PANTHER" id="PTHR22911">
    <property type="entry name" value="ACYL-MALONYL CONDENSING ENZYME-RELATED"/>
    <property type="match status" value="1"/>
</dbReference>
<evidence type="ECO:0000256" key="3">
    <source>
        <dbReference type="ARBA" id="ARBA00022989"/>
    </source>
</evidence>
<feature type="transmembrane region" description="Helical" evidence="5">
    <location>
        <begin position="140"/>
        <end position="163"/>
    </location>
</feature>
<dbReference type="AlphaFoldDB" id="T0RMB0"/>
<keyword evidence="8" id="KW-1185">Reference proteome</keyword>
<protein>
    <recommendedName>
        <fullName evidence="6">EamA domain-containing protein</fullName>
    </recommendedName>
</protein>
<dbReference type="Proteomes" id="UP000030762">
    <property type="component" value="Unassembled WGS sequence"/>
</dbReference>
<sequence length="315" mass="34606">MASKSEVLPLVSPKPEAPVHHHLLGLSLVACSAFTFSLMSCAIKYESYVMSSMETVFWRSGFAWILILMAVKCQRVSLYVAPEYRFFLAIRCFVGFLSMSLGFWTMSQMVLADASVIIFTSPVWSFFLGALILHETIDPVSFGCALCSFIGVVCVSRPSFLFGESAEEDVHGSKFAVVGGLCAAASQALVYVVVRGLKGLHFMVVIQYFMLTCTIGSGLWMLLVEQRINVTLTPDVWAAAVATGVLGFVGQLFMTKGFQLENVGIASVMRYLDIVFVFIWDITLLREAINLWSVLGAVIICSCAIVIALRKAHKQ</sequence>
<feature type="transmembrane region" description="Helical" evidence="5">
    <location>
        <begin position="175"/>
        <end position="194"/>
    </location>
</feature>
<feature type="domain" description="EamA" evidence="6">
    <location>
        <begin position="24"/>
        <end position="156"/>
    </location>
</feature>
<keyword evidence="4 5" id="KW-0472">Membrane</keyword>
<feature type="transmembrane region" description="Helical" evidence="5">
    <location>
        <begin position="20"/>
        <end position="43"/>
    </location>
</feature>
<evidence type="ECO:0000256" key="1">
    <source>
        <dbReference type="ARBA" id="ARBA00004141"/>
    </source>
</evidence>
<feature type="transmembrane region" description="Helical" evidence="5">
    <location>
        <begin position="116"/>
        <end position="134"/>
    </location>
</feature>
<dbReference type="SUPFAM" id="SSF103481">
    <property type="entry name" value="Multidrug resistance efflux transporter EmrE"/>
    <property type="match status" value="2"/>
</dbReference>
<feature type="transmembrane region" description="Helical" evidence="5">
    <location>
        <begin position="55"/>
        <end position="72"/>
    </location>
</feature>
<dbReference type="PANTHER" id="PTHR22911:SF6">
    <property type="entry name" value="SOLUTE CARRIER FAMILY 35 MEMBER G1"/>
    <property type="match status" value="1"/>
</dbReference>
<comment type="subcellular location">
    <subcellularLocation>
        <location evidence="1">Membrane</location>
        <topology evidence="1">Multi-pass membrane protein</topology>
    </subcellularLocation>
</comment>
<dbReference type="OrthoDB" id="306876at2759"/>
<dbReference type="VEuPathDB" id="FungiDB:SDRG_11302"/>
<name>T0RMB0_SAPDV</name>
<dbReference type="InterPro" id="IPR037185">
    <property type="entry name" value="EmrE-like"/>
</dbReference>
<keyword evidence="2 5" id="KW-0812">Transmembrane</keyword>
<dbReference type="InterPro" id="IPR000620">
    <property type="entry name" value="EamA_dom"/>
</dbReference>
<dbReference type="eggNOG" id="KOG4510">
    <property type="taxonomic scope" value="Eukaryota"/>
</dbReference>
<evidence type="ECO:0000313" key="7">
    <source>
        <dbReference type="EMBL" id="EQC31117.1"/>
    </source>
</evidence>
<proteinExistence type="predicted"/>
<dbReference type="GO" id="GO:0016020">
    <property type="term" value="C:membrane"/>
    <property type="evidence" value="ECO:0007669"/>
    <property type="project" value="UniProtKB-SubCell"/>
</dbReference>
<evidence type="ECO:0000256" key="5">
    <source>
        <dbReference type="SAM" id="Phobius"/>
    </source>
</evidence>
<feature type="transmembrane region" description="Helical" evidence="5">
    <location>
        <begin position="84"/>
        <end position="104"/>
    </location>
</feature>